<name>A0A9C9NCF7_9HYPH</name>
<reference evidence="1" key="1">
    <citation type="journal article" date="2020" name="mSystems">
        <title>Genome- and Community-Level Interaction Insights into Carbon Utilization and Element Cycling Functions of Hydrothermarchaeota in Hydrothermal Sediment.</title>
        <authorList>
            <person name="Zhou Z."/>
            <person name="Liu Y."/>
            <person name="Xu W."/>
            <person name="Pan J."/>
            <person name="Luo Z.H."/>
            <person name="Li M."/>
        </authorList>
    </citation>
    <scope>NUCLEOTIDE SEQUENCE</scope>
    <source>
        <strain evidence="1">HyVt-347</strain>
    </source>
</reference>
<organism evidence="1 2">
    <name type="scientific">Aurantimonas coralicida</name>
    <dbReference type="NCBI Taxonomy" id="182270"/>
    <lineage>
        <taxon>Bacteria</taxon>
        <taxon>Pseudomonadati</taxon>
        <taxon>Pseudomonadota</taxon>
        <taxon>Alphaproteobacteria</taxon>
        <taxon>Hyphomicrobiales</taxon>
        <taxon>Aurantimonadaceae</taxon>
        <taxon>Aurantimonas</taxon>
    </lineage>
</organism>
<proteinExistence type="predicted"/>
<comment type="caution">
    <text evidence="1">The sequence shown here is derived from an EMBL/GenBank/DDBJ whole genome shotgun (WGS) entry which is preliminary data.</text>
</comment>
<protein>
    <submittedName>
        <fullName evidence="1">Uncharacterized protein</fullName>
    </submittedName>
</protein>
<evidence type="ECO:0000313" key="2">
    <source>
        <dbReference type="Proteomes" id="UP000885680"/>
    </source>
</evidence>
<sequence>MPSLRNVVMIDTCRGVLRVRKWPKKRGTPKSASQRWWNDWFRQANLLTHYVDAASQRRAIELTAGTGKYPRDILLQAMRGRLYTWIDQNGNRWYPMAGIQDISESLDVLAQTVGSVLVRAVDRWRAPPPGTVGQVLTNVGPDDPPVWADAGGGGGVSQVTLPATPIIPDGTKNAYDIDVSIYATLDVSLDGIGFASSDTPWLRFSTDGGISFRAGASDYLHISVTSLAEGRSSNAQWFLSTALAAANHFAQLSFGNLRTGRASGHGVRSHNATTSQAAAGFANFDGPITDIRIFSKNGNNFNAGTIRLVGLVAA</sequence>
<gene>
    <name evidence="1" type="ORF">ENH89_00190</name>
</gene>
<dbReference type="AlphaFoldDB" id="A0A9C9NCF7"/>
<dbReference type="Proteomes" id="UP000885680">
    <property type="component" value="Unassembled WGS sequence"/>
</dbReference>
<dbReference type="EMBL" id="DRGN01000005">
    <property type="protein sequence ID" value="HET98798.1"/>
    <property type="molecule type" value="Genomic_DNA"/>
</dbReference>
<evidence type="ECO:0000313" key="1">
    <source>
        <dbReference type="EMBL" id="HET98798.1"/>
    </source>
</evidence>
<accession>A0A9C9NCF7</accession>